<dbReference type="EMBL" id="LR899013">
    <property type="protein sequence ID" value="CAD7090772.1"/>
    <property type="molecule type" value="Genomic_DNA"/>
</dbReference>
<dbReference type="InParanoid" id="A0A7R8V234"/>
<organism evidence="1 2">
    <name type="scientific">Hermetia illucens</name>
    <name type="common">Black soldier fly</name>
    <dbReference type="NCBI Taxonomy" id="343691"/>
    <lineage>
        <taxon>Eukaryota</taxon>
        <taxon>Metazoa</taxon>
        <taxon>Ecdysozoa</taxon>
        <taxon>Arthropoda</taxon>
        <taxon>Hexapoda</taxon>
        <taxon>Insecta</taxon>
        <taxon>Pterygota</taxon>
        <taxon>Neoptera</taxon>
        <taxon>Endopterygota</taxon>
        <taxon>Diptera</taxon>
        <taxon>Brachycera</taxon>
        <taxon>Stratiomyomorpha</taxon>
        <taxon>Stratiomyidae</taxon>
        <taxon>Hermetiinae</taxon>
        <taxon>Hermetia</taxon>
    </lineage>
</organism>
<evidence type="ECO:0000313" key="1">
    <source>
        <dbReference type="EMBL" id="CAD7090772.1"/>
    </source>
</evidence>
<evidence type="ECO:0000313" key="2">
    <source>
        <dbReference type="Proteomes" id="UP000594454"/>
    </source>
</evidence>
<protein>
    <submittedName>
        <fullName evidence="1">Uncharacterized protein</fullName>
    </submittedName>
</protein>
<keyword evidence="2" id="KW-1185">Reference proteome</keyword>
<proteinExistence type="predicted"/>
<name>A0A7R8V234_HERIL</name>
<reference evidence="1 2" key="1">
    <citation type="submission" date="2020-11" db="EMBL/GenBank/DDBJ databases">
        <authorList>
            <person name="Wallbank WR R."/>
            <person name="Pardo Diaz C."/>
            <person name="Kozak K."/>
            <person name="Martin S."/>
            <person name="Jiggins C."/>
            <person name="Moest M."/>
            <person name="Warren A I."/>
            <person name="Generalovic N T."/>
            <person name="Byers J.R.P. K."/>
            <person name="Montejo-Kovacevich G."/>
            <person name="Yen C E."/>
        </authorList>
    </citation>
    <scope>NUCLEOTIDE SEQUENCE [LARGE SCALE GENOMIC DNA]</scope>
</reference>
<dbReference type="AlphaFoldDB" id="A0A7R8V234"/>
<sequence>MSTKTTMHNYLAGIVQHMPGVQQESSYLVTFQKEQVRIWLKSDSLRVFFSATALVKAFGFGEKSLVLQALVDLGYQPAFMPWKSSTGWVWKRRAHLYRKRNRTRIRGD</sequence>
<dbReference type="Proteomes" id="UP000594454">
    <property type="component" value="Chromosome 5"/>
</dbReference>
<gene>
    <name evidence="1" type="ORF">HERILL_LOCUS13233</name>
</gene>
<accession>A0A7R8V234</accession>